<dbReference type="EMBL" id="PGFJ01000002">
    <property type="protein sequence ID" value="PJJ80134.1"/>
    <property type="molecule type" value="Genomic_DNA"/>
</dbReference>
<name>A0A2H9VP63_9SPHI</name>
<gene>
    <name evidence="1" type="ORF">CLV57_3279</name>
</gene>
<dbReference type="Proteomes" id="UP000242687">
    <property type="component" value="Unassembled WGS sequence"/>
</dbReference>
<dbReference type="OrthoDB" id="794255at2"/>
<keyword evidence="2" id="KW-1185">Reference proteome</keyword>
<dbReference type="RefSeq" id="WP_100342427.1">
    <property type="nucleotide sequence ID" value="NZ_PGFJ01000002.1"/>
</dbReference>
<protein>
    <recommendedName>
        <fullName evidence="3">Lipocalin-like protein</fullName>
    </recommendedName>
</protein>
<evidence type="ECO:0000313" key="2">
    <source>
        <dbReference type="Proteomes" id="UP000242687"/>
    </source>
</evidence>
<dbReference type="PROSITE" id="PS51257">
    <property type="entry name" value="PROKAR_LIPOPROTEIN"/>
    <property type="match status" value="1"/>
</dbReference>
<organism evidence="1 2">
    <name type="scientific">Mucilaginibacter auburnensis</name>
    <dbReference type="NCBI Taxonomy" id="1457233"/>
    <lineage>
        <taxon>Bacteria</taxon>
        <taxon>Pseudomonadati</taxon>
        <taxon>Bacteroidota</taxon>
        <taxon>Sphingobacteriia</taxon>
        <taxon>Sphingobacteriales</taxon>
        <taxon>Sphingobacteriaceae</taxon>
        <taxon>Mucilaginibacter</taxon>
    </lineage>
</organism>
<evidence type="ECO:0000313" key="1">
    <source>
        <dbReference type="EMBL" id="PJJ80134.1"/>
    </source>
</evidence>
<evidence type="ECO:0008006" key="3">
    <source>
        <dbReference type="Google" id="ProtNLM"/>
    </source>
</evidence>
<dbReference type="AlphaFoldDB" id="A0A2H9VP63"/>
<reference evidence="1 2" key="1">
    <citation type="submission" date="2017-11" db="EMBL/GenBank/DDBJ databases">
        <title>Genomic Encyclopedia of Archaeal and Bacterial Type Strains, Phase II (KMG-II): From Individual Species to Whole Genera.</title>
        <authorList>
            <person name="Goeker M."/>
        </authorList>
    </citation>
    <scope>NUCLEOTIDE SEQUENCE [LARGE SCALE GENOMIC DNA]</scope>
    <source>
        <strain evidence="1 2">DSM 28175</strain>
    </source>
</reference>
<accession>A0A2H9VP63</accession>
<comment type="caution">
    <text evidence="1">The sequence shown here is derived from an EMBL/GenBank/DDBJ whole genome shotgun (WGS) entry which is preliminary data.</text>
</comment>
<proteinExistence type="predicted"/>
<sequence length="134" mass="15088">MIFIKKYILLLLIGFTIVAGCKHAVTATDLYGKWNYTRLEHPKQSPPGVMPTGDLREQTPYIEFTKGDSLRMVWGGQLLSHGTFTVDGTNINYKEILADGSTRSFPFYISSFKDNTMIFETLGEDASRVTVVKE</sequence>